<accession>A0A3A4KNF1</accession>
<evidence type="ECO:0000313" key="2">
    <source>
        <dbReference type="EMBL" id="RJO77098.1"/>
    </source>
</evidence>
<dbReference type="Proteomes" id="UP000266677">
    <property type="component" value="Unassembled WGS sequence"/>
</dbReference>
<dbReference type="InterPro" id="IPR029058">
    <property type="entry name" value="AB_hydrolase_fold"/>
</dbReference>
<name>A0A3A4KNF1_9NOCA</name>
<dbReference type="Pfam" id="PF00756">
    <property type="entry name" value="Esterase"/>
    <property type="match status" value="1"/>
</dbReference>
<protein>
    <submittedName>
        <fullName evidence="2">Esterase</fullName>
    </submittedName>
</protein>
<dbReference type="OrthoDB" id="4527292at2"/>
<dbReference type="SUPFAM" id="SSF53474">
    <property type="entry name" value="alpha/beta-Hydrolases"/>
    <property type="match status" value="1"/>
</dbReference>
<keyword evidence="1" id="KW-0732">Signal</keyword>
<dbReference type="Pfam" id="PF08310">
    <property type="entry name" value="LGFP"/>
    <property type="match status" value="4"/>
</dbReference>
<gene>
    <name evidence="2" type="ORF">D5S18_13085</name>
</gene>
<feature type="chain" id="PRO_5038916977" evidence="1">
    <location>
        <begin position="42"/>
        <end position="615"/>
    </location>
</feature>
<dbReference type="PANTHER" id="PTHR48098">
    <property type="entry name" value="ENTEROCHELIN ESTERASE-RELATED"/>
    <property type="match status" value="1"/>
</dbReference>
<dbReference type="RefSeq" id="WP_120040282.1">
    <property type="nucleotide sequence ID" value="NZ_QZFU01000016.1"/>
</dbReference>
<dbReference type="InterPro" id="IPR000801">
    <property type="entry name" value="Esterase-like"/>
</dbReference>
<comment type="caution">
    <text evidence="2">The sequence shown here is derived from an EMBL/GenBank/DDBJ whole genome shotgun (WGS) entry which is preliminary data.</text>
</comment>
<sequence length="615" mass="65451">MVGIVRGSWRSSGRRRVRRALVATALVLPLAAGLSAAPATAQPAAAAPVASVSRMVWFGDRRVALWVDSPAMGAPVQVQLLLARDWNTRPESRFPTLYLLDGLRATEDESGWTKDAGSVDFFADKNATVVLPIGGQSSFYSDWLQPNNGRNYKWETFLTKELPPLLENQWRATEVRGLAGLSMGGTAAMFLAARNPGFVKYAASYSGFLTTTTLGMPQAIQFAMRDAGGFDSTAMWGPPNGPEWAGHDPYALAEKLKGISLYVSSGSGATGPFDQPSGIPGVSTNYAGMGLEILSRLTSQNFITKLGRLSIPAQVNYRPSGTHSWPYWDFEMRQSWAQAAAALGVDPGRGPCGAGGAIGAVAAGNAWLGDCLTGEYPVNGGVAQDFKGGRVFYSPGTGAHAVGGMIGGGYQAAAGPAGVLGLPTGPERALPDGKGRLQTFQNGSLYWTPQTGAQVVRGAILEEWGRQGFERGPVGYPTGPEAKTPNRDGSVQGFENGPFYYSPQTGAHRVQGLILGKYAQLGFENSWLGFPAGEEQPIKDLGRWSRFEGGSIYWSPLSGAWAVRSGPITDAWREAGFENGRLGYPISDEFPIPGGVQQNFQAGYIIVRDGRAEVH</sequence>
<reference evidence="2 3" key="1">
    <citation type="submission" date="2018-09" db="EMBL/GenBank/DDBJ databases">
        <title>YIM PH21274 draft genome.</title>
        <authorList>
            <person name="Miao C."/>
        </authorList>
    </citation>
    <scope>NUCLEOTIDE SEQUENCE [LARGE SCALE GENOMIC DNA]</scope>
    <source>
        <strain evidence="2 3">YIM PH 21724</strain>
    </source>
</reference>
<dbReference type="GO" id="GO:0016747">
    <property type="term" value="F:acyltransferase activity, transferring groups other than amino-acyl groups"/>
    <property type="evidence" value="ECO:0007669"/>
    <property type="project" value="TreeGrafter"/>
</dbReference>
<evidence type="ECO:0000313" key="3">
    <source>
        <dbReference type="Proteomes" id="UP000266677"/>
    </source>
</evidence>
<proteinExistence type="predicted"/>
<dbReference type="Gene3D" id="3.40.50.1820">
    <property type="entry name" value="alpha/beta hydrolase"/>
    <property type="match status" value="1"/>
</dbReference>
<feature type="signal peptide" evidence="1">
    <location>
        <begin position="1"/>
        <end position="41"/>
    </location>
</feature>
<dbReference type="InterPro" id="IPR050583">
    <property type="entry name" value="Mycobacterial_A85_antigen"/>
</dbReference>
<dbReference type="InterPro" id="IPR013207">
    <property type="entry name" value="LGFP"/>
</dbReference>
<dbReference type="PANTHER" id="PTHR48098:SF1">
    <property type="entry name" value="DIACYLGLYCEROL ACYLTRANSFERASE_MYCOLYLTRANSFERASE AG85A"/>
    <property type="match status" value="1"/>
</dbReference>
<keyword evidence="3" id="KW-1185">Reference proteome</keyword>
<organism evidence="2 3">
    <name type="scientific">Nocardia panacis</name>
    <dbReference type="NCBI Taxonomy" id="2340916"/>
    <lineage>
        <taxon>Bacteria</taxon>
        <taxon>Bacillati</taxon>
        <taxon>Actinomycetota</taxon>
        <taxon>Actinomycetes</taxon>
        <taxon>Mycobacteriales</taxon>
        <taxon>Nocardiaceae</taxon>
        <taxon>Nocardia</taxon>
    </lineage>
</organism>
<evidence type="ECO:0000256" key="1">
    <source>
        <dbReference type="SAM" id="SignalP"/>
    </source>
</evidence>
<dbReference type="AlphaFoldDB" id="A0A3A4KNF1"/>
<dbReference type="EMBL" id="QZFU01000016">
    <property type="protein sequence ID" value="RJO77098.1"/>
    <property type="molecule type" value="Genomic_DNA"/>
</dbReference>